<evidence type="ECO:0000313" key="12">
    <source>
        <dbReference type="EMBL" id="KAJ8368205.1"/>
    </source>
</evidence>
<protein>
    <recommendedName>
        <fullName evidence="11">Ig-like domain-containing protein</fullName>
    </recommendedName>
</protein>
<dbReference type="InterPro" id="IPR003598">
    <property type="entry name" value="Ig_sub2"/>
</dbReference>
<dbReference type="GO" id="GO:0005886">
    <property type="term" value="C:plasma membrane"/>
    <property type="evidence" value="ECO:0007669"/>
    <property type="project" value="TreeGrafter"/>
</dbReference>
<dbReference type="SUPFAM" id="SSF48726">
    <property type="entry name" value="Immunoglobulin"/>
    <property type="match status" value="4"/>
</dbReference>
<reference evidence="12" key="1">
    <citation type="journal article" date="2023" name="Science">
        <title>Genome structures resolve the early diversification of teleost fishes.</title>
        <authorList>
            <person name="Parey E."/>
            <person name="Louis A."/>
            <person name="Montfort J."/>
            <person name="Bouchez O."/>
            <person name="Roques C."/>
            <person name="Iampietro C."/>
            <person name="Lluch J."/>
            <person name="Castinel A."/>
            <person name="Donnadieu C."/>
            <person name="Desvignes T."/>
            <person name="Floi Bucao C."/>
            <person name="Jouanno E."/>
            <person name="Wen M."/>
            <person name="Mejri S."/>
            <person name="Dirks R."/>
            <person name="Jansen H."/>
            <person name="Henkel C."/>
            <person name="Chen W.J."/>
            <person name="Zahm M."/>
            <person name="Cabau C."/>
            <person name="Klopp C."/>
            <person name="Thompson A.W."/>
            <person name="Robinson-Rechavi M."/>
            <person name="Braasch I."/>
            <person name="Lecointre G."/>
            <person name="Bobe J."/>
            <person name="Postlethwait J.H."/>
            <person name="Berthelot C."/>
            <person name="Roest Crollius H."/>
            <person name="Guiguen Y."/>
        </authorList>
    </citation>
    <scope>NUCLEOTIDE SEQUENCE</scope>
    <source>
        <strain evidence="12">WJC10195</strain>
    </source>
</reference>
<keyword evidence="3" id="KW-0677">Repeat</keyword>
<keyword evidence="7" id="KW-0325">Glycoprotein</keyword>
<dbReference type="GO" id="GO:0005055">
    <property type="term" value="F:laminin receptor activity"/>
    <property type="evidence" value="ECO:0007669"/>
    <property type="project" value="TreeGrafter"/>
</dbReference>
<gene>
    <name evidence="12" type="ORF">SKAU_G00082330</name>
</gene>
<evidence type="ECO:0000256" key="7">
    <source>
        <dbReference type="ARBA" id="ARBA00023180"/>
    </source>
</evidence>
<evidence type="ECO:0000256" key="4">
    <source>
        <dbReference type="ARBA" id="ARBA00022989"/>
    </source>
</evidence>
<accession>A0A9Q1J3F5</accession>
<name>A0A9Q1J3F5_SYNKA</name>
<dbReference type="InterPro" id="IPR013783">
    <property type="entry name" value="Ig-like_fold"/>
</dbReference>
<feature type="domain" description="Ig-like" evidence="11">
    <location>
        <begin position="152"/>
        <end position="259"/>
    </location>
</feature>
<sequence>MAFRKMAFLFAGLYAFLATWQVWASVDLIMEDMLEVKMGGRAEFRCHCVFSEQPNSTILVWLVENKITGSRQLIYNSNTPDFVGDDTDFAGRIRVSRSQTSGVASGSGPVEDNLLIVEDVRLQDEGGFICQVNADYEGGTEGKTKLRVFAPPETADIEAVHSVISVTSEEPSKIAECEARNSYPKPNITWYRDFTPLQSVQGQVTIRDRDIQESSGLFTVQSELQLKVTKEDKDAAFYCEVNYFVPGGGTNMRESKRINITVHYPPTKVWLRQDSPDGLVKEGDTVAIQCYSDGYPPPGLTFKRENKDNELPSDLGLLILPEVTRADSGTYQCHSLDYTTFDEEMGDIKLQVHHLDHAVMRPKEMDVSQGENMTATCNAQSSLPTHTVWTKDDDWISEGHTLVLQNATFDSAGEYVCVVTVPSLPGLQVTGSTFINVLGAPEIIEPEALVMEESMKKSVNLSCEAWGYPKPIITWSSTGAENWREVSNRATPNGAQSVVTFTLTSDLTAACNATNDMGTNTKLFNIKAIPLTTSGSKVTVAISPHPKKVKKEGNGVIIAVIIICILLLAILGSVLYFLYKKGKLPCGRSGKQDISKEPSSKDDIIMEMKSGKSEEAVLLQGVNGEKKALNDQGEQYMDVQK</sequence>
<feature type="domain" description="Ig-like" evidence="11">
    <location>
        <begin position="446"/>
        <end position="527"/>
    </location>
</feature>
<dbReference type="InterPro" id="IPR051116">
    <property type="entry name" value="Surface_Rcpt/Adhesion_Mol"/>
</dbReference>
<dbReference type="Proteomes" id="UP001152622">
    <property type="component" value="Chromosome 3"/>
</dbReference>
<dbReference type="InterPro" id="IPR003599">
    <property type="entry name" value="Ig_sub"/>
</dbReference>
<keyword evidence="6" id="KW-1015">Disulfide bond</keyword>
<evidence type="ECO:0000259" key="11">
    <source>
        <dbReference type="PROSITE" id="PS50835"/>
    </source>
</evidence>
<evidence type="ECO:0000256" key="2">
    <source>
        <dbReference type="ARBA" id="ARBA00022692"/>
    </source>
</evidence>
<comment type="caution">
    <text evidence="12">The sequence shown here is derived from an EMBL/GenBank/DDBJ whole genome shotgun (WGS) entry which is preliminary data.</text>
</comment>
<dbReference type="InterPro" id="IPR013162">
    <property type="entry name" value="CD80_C2-set"/>
</dbReference>
<keyword evidence="13" id="KW-1185">Reference proteome</keyword>
<evidence type="ECO:0000256" key="6">
    <source>
        <dbReference type="ARBA" id="ARBA00023157"/>
    </source>
</evidence>
<dbReference type="InterPro" id="IPR007110">
    <property type="entry name" value="Ig-like_dom"/>
</dbReference>
<feature type="signal peptide" evidence="10">
    <location>
        <begin position="1"/>
        <end position="24"/>
    </location>
</feature>
<evidence type="ECO:0000256" key="3">
    <source>
        <dbReference type="ARBA" id="ARBA00022737"/>
    </source>
</evidence>
<dbReference type="Gene3D" id="2.60.40.10">
    <property type="entry name" value="Immunoglobulins"/>
    <property type="match status" value="5"/>
</dbReference>
<feature type="chain" id="PRO_5040155993" description="Ig-like domain-containing protein" evidence="10">
    <location>
        <begin position="25"/>
        <end position="641"/>
    </location>
</feature>
<dbReference type="Pfam" id="PF08205">
    <property type="entry name" value="C2-set_2"/>
    <property type="match status" value="1"/>
</dbReference>
<evidence type="ECO:0000256" key="8">
    <source>
        <dbReference type="ARBA" id="ARBA00023319"/>
    </source>
</evidence>
<feature type="domain" description="Ig-like" evidence="11">
    <location>
        <begin position="266"/>
        <end position="333"/>
    </location>
</feature>
<evidence type="ECO:0000256" key="9">
    <source>
        <dbReference type="SAM" id="Phobius"/>
    </source>
</evidence>
<dbReference type="PROSITE" id="PS50835">
    <property type="entry name" value="IG_LIKE"/>
    <property type="match status" value="4"/>
</dbReference>
<dbReference type="PANTHER" id="PTHR11973">
    <property type="entry name" value="CELL SURFACE GLYCOPROTEIN MUC18-RELATED"/>
    <property type="match status" value="1"/>
</dbReference>
<dbReference type="AlphaFoldDB" id="A0A9Q1J3F5"/>
<evidence type="ECO:0000256" key="1">
    <source>
        <dbReference type="ARBA" id="ARBA00004479"/>
    </source>
</evidence>
<feature type="transmembrane region" description="Helical" evidence="9">
    <location>
        <begin position="556"/>
        <end position="579"/>
    </location>
</feature>
<evidence type="ECO:0000313" key="13">
    <source>
        <dbReference type="Proteomes" id="UP001152622"/>
    </source>
</evidence>
<dbReference type="SMART" id="SM00409">
    <property type="entry name" value="IG"/>
    <property type="match status" value="4"/>
</dbReference>
<keyword evidence="8" id="KW-0393">Immunoglobulin domain</keyword>
<keyword evidence="10" id="KW-0732">Signal</keyword>
<evidence type="ECO:0000256" key="5">
    <source>
        <dbReference type="ARBA" id="ARBA00023136"/>
    </source>
</evidence>
<comment type="subcellular location">
    <subcellularLocation>
        <location evidence="1">Membrane</location>
        <topology evidence="1">Single-pass type I membrane protein</topology>
    </subcellularLocation>
</comment>
<dbReference type="SMART" id="SM00408">
    <property type="entry name" value="IGc2"/>
    <property type="match status" value="2"/>
</dbReference>
<feature type="domain" description="Ig-like" evidence="11">
    <location>
        <begin position="356"/>
        <end position="420"/>
    </location>
</feature>
<keyword evidence="5 9" id="KW-0472">Membrane</keyword>
<evidence type="ECO:0000256" key="10">
    <source>
        <dbReference type="SAM" id="SignalP"/>
    </source>
</evidence>
<dbReference type="EMBL" id="JAINUF010000003">
    <property type="protein sequence ID" value="KAJ8368205.1"/>
    <property type="molecule type" value="Genomic_DNA"/>
</dbReference>
<proteinExistence type="predicted"/>
<keyword evidence="4 9" id="KW-1133">Transmembrane helix</keyword>
<keyword evidence="2 9" id="KW-0812">Transmembrane</keyword>
<dbReference type="OrthoDB" id="6431884at2759"/>
<dbReference type="InterPro" id="IPR036179">
    <property type="entry name" value="Ig-like_dom_sf"/>
</dbReference>
<organism evidence="12 13">
    <name type="scientific">Synaphobranchus kaupii</name>
    <name type="common">Kaup's arrowtooth eel</name>
    <dbReference type="NCBI Taxonomy" id="118154"/>
    <lineage>
        <taxon>Eukaryota</taxon>
        <taxon>Metazoa</taxon>
        <taxon>Chordata</taxon>
        <taxon>Craniata</taxon>
        <taxon>Vertebrata</taxon>
        <taxon>Euteleostomi</taxon>
        <taxon>Actinopterygii</taxon>
        <taxon>Neopterygii</taxon>
        <taxon>Teleostei</taxon>
        <taxon>Anguilliformes</taxon>
        <taxon>Synaphobranchidae</taxon>
        <taxon>Synaphobranchus</taxon>
    </lineage>
</organism>
<dbReference type="Pfam" id="PF13895">
    <property type="entry name" value="Ig_2"/>
    <property type="match status" value="1"/>
</dbReference>
<dbReference type="Pfam" id="PF13927">
    <property type="entry name" value="Ig_3"/>
    <property type="match status" value="1"/>
</dbReference>
<dbReference type="PANTHER" id="PTHR11973:SF18">
    <property type="entry name" value="CELL SURFACE GLYCOPROTEIN MUC18"/>
    <property type="match status" value="1"/>
</dbReference>